<dbReference type="Gene3D" id="3.10.180.10">
    <property type="entry name" value="2,3-Dihydroxybiphenyl 1,2-Dioxygenase, domain 1"/>
    <property type="match status" value="1"/>
</dbReference>
<feature type="domain" description="VOC" evidence="2">
    <location>
        <begin position="4"/>
        <end position="148"/>
    </location>
</feature>
<reference evidence="3 4" key="1">
    <citation type="submission" date="2014-02" db="EMBL/GenBank/DDBJ databases">
        <title>The small core and large imbalanced accessory genome model reveals a collaborative survival strategy of Sorangium cellulosum strains in nature.</title>
        <authorList>
            <person name="Han K."/>
            <person name="Peng R."/>
            <person name="Blom J."/>
            <person name="Li Y.-Z."/>
        </authorList>
    </citation>
    <scope>NUCLEOTIDE SEQUENCE [LARGE SCALE GENOMIC DNA]</scope>
    <source>
        <strain evidence="3 4">So0157-25</strain>
    </source>
</reference>
<evidence type="ECO:0000259" key="2">
    <source>
        <dbReference type="PROSITE" id="PS51819"/>
    </source>
</evidence>
<dbReference type="Proteomes" id="UP000075420">
    <property type="component" value="Unassembled WGS sequence"/>
</dbReference>
<dbReference type="PROSITE" id="PS51819">
    <property type="entry name" value="VOC"/>
    <property type="match status" value="1"/>
</dbReference>
<dbReference type="Pfam" id="PF13468">
    <property type="entry name" value="Glyoxalase_3"/>
    <property type="match status" value="1"/>
</dbReference>
<accession>A0A150P346</accession>
<gene>
    <name evidence="3" type="ORF">BE08_46230</name>
</gene>
<evidence type="ECO:0000313" key="3">
    <source>
        <dbReference type="EMBL" id="KYF49856.1"/>
    </source>
</evidence>
<dbReference type="InterPro" id="IPR029068">
    <property type="entry name" value="Glyas_Bleomycin-R_OHBP_Dase"/>
</dbReference>
<dbReference type="EMBL" id="JELY01003312">
    <property type="protein sequence ID" value="KYF49856.1"/>
    <property type="molecule type" value="Genomic_DNA"/>
</dbReference>
<dbReference type="SUPFAM" id="SSF54593">
    <property type="entry name" value="Glyoxalase/Bleomycin resistance protein/Dihydroxybiphenyl dioxygenase"/>
    <property type="match status" value="1"/>
</dbReference>
<dbReference type="InterPro" id="IPR025870">
    <property type="entry name" value="Glyoxalase-like_dom"/>
</dbReference>
<dbReference type="InterPro" id="IPR037523">
    <property type="entry name" value="VOC_core"/>
</dbReference>
<dbReference type="AlphaFoldDB" id="A0A150P346"/>
<protein>
    <recommendedName>
        <fullName evidence="2">VOC domain-containing protein</fullName>
    </recommendedName>
</protein>
<dbReference type="CDD" id="cd06587">
    <property type="entry name" value="VOC"/>
    <property type="match status" value="1"/>
</dbReference>
<name>A0A150P346_SORCE</name>
<organism evidence="3 4">
    <name type="scientific">Sorangium cellulosum</name>
    <name type="common">Polyangium cellulosum</name>
    <dbReference type="NCBI Taxonomy" id="56"/>
    <lineage>
        <taxon>Bacteria</taxon>
        <taxon>Pseudomonadati</taxon>
        <taxon>Myxococcota</taxon>
        <taxon>Polyangia</taxon>
        <taxon>Polyangiales</taxon>
        <taxon>Polyangiaceae</taxon>
        <taxon>Sorangium</taxon>
    </lineage>
</organism>
<comment type="caution">
    <text evidence="3">The sequence shown here is derived from an EMBL/GenBank/DDBJ whole genome shotgun (WGS) entry which is preliminary data.</text>
</comment>
<sequence>MATSCSHVLLWVRDLHQAVRDYRELGFRVDYATPEPKAQHAHIWFTEGPIIELLTTPRSARWFKWPIELMAGRGSGRRMIRWSEGGEGFCDVAVVTDTHALDRELTALREAGVPVGRAIGWRRTRPDGQQIRFKFAYPANDRLPFIVSPYDPPQHPEDSRHPNGARRLSRVKMGVRAEHREAVRRIVGDDPTFVLEPAEVTGVRAIEIAGLAAELDPSLLHGAVVLPARPPSDPSQAHRSAGQ</sequence>
<proteinExistence type="predicted"/>
<evidence type="ECO:0000256" key="1">
    <source>
        <dbReference type="SAM" id="MobiDB-lite"/>
    </source>
</evidence>
<evidence type="ECO:0000313" key="4">
    <source>
        <dbReference type="Proteomes" id="UP000075420"/>
    </source>
</evidence>
<feature type="region of interest" description="Disordered" evidence="1">
    <location>
        <begin position="150"/>
        <end position="169"/>
    </location>
</feature>